<reference evidence="8 9" key="1">
    <citation type="submission" date="2024-01" db="EMBL/GenBank/DDBJ databases">
        <title>The genome of the rayed Mediterranean limpet Patella caerulea (Linnaeus, 1758).</title>
        <authorList>
            <person name="Anh-Thu Weber A."/>
            <person name="Halstead-Nussloch G."/>
        </authorList>
    </citation>
    <scope>NUCLEOTIDE SEQUENCE [LARGE SCALE GENOMIC DNA]</scope>
    <source>
        <strain evidence="8">AATW-2023a</strain>
        <tissue evidence="8">Whole specimen</tissue>
    </source>
</reference>
<dbReference type="InterPro" id="IPR018114">
    <property type="entry name" value="TRYPSIN_HIS"/>
</dbReference>
<dbReference type="PROSITE" id="PS50240">
    <property type="entry name" value="TRYPSIN_DOM"/>
    <property type="match status" value="1"/>
</dbReference>
<feature type="signal peptide" evidence="6">
    <location>
        <begin position="1"/>
        <end position="18"/>
    </location>
</feature>
<evidence type="ECO:0000313" key="9">
    <source>
        <dbReference type="Proteomes" id="UP001347796"/>
    </source>
</evidence>
<dbReference type="InterPro" id="IPR001254">
    <property type="entry name" value="Trypsin_dom"/>
</dbReference>
<dbReference type="SUPFAM" id="SSF50494">
    <property type="entry name" value="Trypsin-like serine proteases"/>
    <property type="match status" value="1"/>
</dbReference>
<dbReference type="InterPro" id="IPR009003">
    <property type="entry name" value="Peptidase_S1_PA"/>
</dbReference>
<dbReference type="AlphaFoldDB" id="A0AAN8JZH2"/>
<keyword evidence="1 5" id="KW-0645">Protease</keyword>
<dbReference type="EMBL" id="JAZGQO010000006">
    <property type="protein sequence ID" value="KAK6185664.1"/>
    <property type="molecule type" value="Genomic_DNA"/>
</dbReference>
<dbReference type="GO" id="GO:0004252">
    <property type="term" value="F:serine-type endopeptidase activity"/>
    <property type="evidence" value="ECO:0007669"/>
    <property type="project" value="InterPro"/>
</dbReference>
<dbReference type="GO" id="GO:0006508">
    <property type="term" value="P:proteolysis"/>
    <property type="evidence" value="ECO:0007669"/>
    <property type="project" value="UniProtKB-KW"/>
</dbReference>
<keyword evidence="6" id="KW-0732">Signal</keyword>
<comment type="caution">
    <text evidence="8">The sequence shown here is derived from an EMBL/GenBank/DDBJ whole genome shotgun (WGS) entry which is preliminary data.</text>
</comment>
<dbReference type="Gene3D" id="2.40.10.10">
    <property type="entry name" value="Trypsin-like serine proteases"/>
    <property type="match status" value="1"/>
</dbReference>
<sequence>MVGLEVICLLALAAGTRALTECETQYYQGSCHSMFGSCESGQKMSFSHCGFLKKCCYNENKPQGTQAPLTSSEQCGHRLVASDDRIIGGKSALSGEYPWQVSLRYQGQHLCGGTLIDRQWVLTAAHCFEQTYVNGWTAAIGITDLRNLYSSQVYSASDIITHGSFDSTSNSHDIALMKLSKPVDISGKASRTACLPDFAEDFNNVVCTVSGWGSTRFDGPGSRYLNQVSIPVMSNSLCSYYLGNVVYDHNICAGINAGGRDACQGDSGGPLVCQTGGSWKIAGIVSWGYGCGDKNTPGVYTRVSSFLDWIKQVQQGYP</sequence>
<dbReference type="PROSITE" id="PS00135">
    <property type="entry name" value="TRYPSIN_SER"/>
    <property type="match status" value="1"/>
</dbReference>
<dbReference type="InterPro" id="IPR043504">
    <property type="entry name" value="Peptidase_S1_PA_chymotrypsin"/>
</dbReference>
<dbReference type="PANTHER" id="PTHR24252">
    <property type="entry name" value="ACROSIN-RELATED"/>
    <property type="match status" value="1"/>
</dbReference>
<evidence type="ECO:0000256" key="5">
    <source>
        <dbReference type="RuleBase" id="RU363034"/>
    </source>
</evidence>
<dbReference type="PANTHER" id="PTHR24252:SF7">
    <property type="entry name" value="HYALIN"/>
    <property type="match status" value="1"/>
</dbReference>
<dbReference type="InterPro" id="IPR001314">
    <property type="entry name" value="Peptidase_S1A"/>
</dbReference>
<evidence type="ECO:0000259" key="7">
    <source>
        <dbReference type="PROSITE" id="PS50240"/>
    </source>
</evidence>
<keyword evidence="2 5" id="KW-0378">Hydrolase</keyword>
<dbReference type="Proteomes" id="UP001347796">
    <property type="component" value="Unassembled WGS sequence"/>
</dbReference>
<protein>
    <recommendedName>
        <fullName evidence="7">Peptidase S1 domain-containing protein</fullName>
    </recommendedName>
</protein>
<evidence type="ECO:0000256" key="6">
    <source>
        <dbReference type="SAM" id="SignalP"/>
    </source>
</evidence>
<organism evidence="8 9">
    <name type="scientific">Patella caerulea</name>
    <name type="common">Rayed Mediterranean limpet</name>
    <dbReference type="NCBI Taxonomy" id="87958"/>
    <lineage>
        <taxon>Eukaryota</taxon>
        <taxon>Metazoa</taxon>
        <taxon>Spiralia</taxon>
        <taxon>Lophotrochozoa</taxon>
        <taxon>Mollusca</taxon>
        <taxon>Gastropoda</taxon>
        <taxon>Patellogastropoda</taxon>
        <taxon>Patelloidea</taxon>
        <taxon>Patellidae</taxon>
        <taxon>Patella</taxon>
    </lineage>
</organism>
<feature type="chain" id="PRO_5042910185" description="Peptidase S1 domain-containing protein" evidence="6">
    <location>
        <begin position="19"/>
        <end position="318"/>
    </location>
</feature>
<evidence type="ECO:0000313" key="8">
    <source>
        <dbReference type="EMBL" id="KAK6185664.1"/>
    </source>
</evidence>
<proteinExistence type="predicted"/>
<accession>A0AAN8JZH2</accession>
<dbReference type="FunFam" id="2.40.10.10:FF:000003">
    <property type="entry name" value="Transmembrane serine protease 3"/>
    <property type="match status" value="1"/>
</dbReference>
<evidence type="ECO:0000256" key="2">
    <source>
        <dbReference type="ARBA" id="ARBA00022801"/>
    </source>
</evidence>
<evidence type="ECO:0000256" key="4">
    <source>
        <dbReference type="ARBA" id="ARBA00023157"/>
    </source>
</evidence>
<dbReference type="Pfam" id="PF00089">
    <property type="entry name" value="Trypsin"/>
    <property type="match status" value="1"/>
</dbReference>
<feature type="domain" description="Peptidase S1" evidence="7">
    <location>
        <begin position="86"/>
        <end position="315"/>
    </location>
</feature>
<dbReference type="PROSITE" id="PS00134">
    <property type="entry name" value="TRYPSIN_HIS"/>
    <property type="match status" value="1"/>
</dbReference>
<dbReference type="InterPro" id="IPR033116">
    <property type="entry name" value="TRYPSIN_SER"/>
</dbReference>
<dbReference type="PRINTS" id="PR00722">
    <property type="entry name" value="CHYMOTRYPSIN"/>
</dbReference>
<keyword evidence="9" id="KW-1185">Reference proteome</keyword>
<gene>
    <name evidence="8" type="ORF">SNE40_007846</name>
</gene>
<keyword evidence="4" id="KW-1015">Disulfide bond</keyword>
<evidence type="ECO:0000256" key="3">
    <source>
        <dbReference type="ARBA" id="ARBA00022825"/>
    </source>
</evidence>
<name>A0AAN8JZH2_PATCE</name>
<dbReference type="CDD" id="cd00190">
    <property type="entry name" value="Tryp_SPc"/>
    <property type="match status" value="1"/>
</dbReference>
<keyword evidence="3 5" id="KW-0720">Serine protease</keyword>
<evidence type="ECO:0000256" key="1">
    <source>
        <dbReference type="ARBA" id="ARBA00022670"/>
    </source>
</evidence>
<dbReference type="SMART" id="SM00020">
    <property type="entry name" value="Tryp_SPc"/>
    <property type="match status" value="1"/>
</dbReference>